<evidence type="ECO:0000259" key="14">
    <source>
        <dbReference type="Pfam" id="PF17039"/>
    </source>
</evidence>
<keyword evidence="4 12" id="KW-0328">Glycosyltransferase</keyword>
<dbReference type="UniPathway" id="UPA00378"/>
<dbReference type="PANTHER" id="PTHR48438:SF1">
    <property type="entry name" value="ALPHA-(1,3)-FUCOSYLTRANSFERASE C-RELATED"/>
    <property type="match status" value="1"/>
</dbReference>
<dbReference type="InterPro" id="IPR031481">
    <property type="entry name" value="Glyco_tran_10_N"/>
</dbReference>
<evidence type="ECO:0000256" key="3">
    <source>
        <dbReference type="ARBA" id="ARBA00008919"/>
    </source>
</evidence>
<evidence type="ECO:0000256" key="11">
    <source>
        <dbReference type="ARBA" id="ARBA00023180"/>
    </source>
</evidence>
<dbReference type="InterPro" id="IPR038577">
    <property type="entry name" value="GT10-like_C_sf"/>
</dbReference>
<comment type="pathway">
    <text evidence="2">Protein modification; protein glycosylation.</text>
</comment>
<dbReference type="GO" id="GO:0032580">
    <property type="term" value="C:Golgi cisterna membrane"/>
    <property type="evidence" value="ECO:0007669"/>
    <property type="project" value="UniProtKB-SubCell"/>
</dbReference>
<keyword evidence="10 12" id="KW-0472">Membrane</keyword>
<keyword evidence="8 12" id="KW-1133">Transmembrane helix</keyword>
<sequence length="412" mass="48966">MFLRTEFFAKLFFLLSCIGLLLYAILGFYTFQLRYSNLDHVISTQDNFLQEPVRKTEDLLYILIWTNKWHPTVDLEEGQDIFINNKCPYTNCFITANKYYQNENIEKFDAIVFNASTMQNWRGPNTPKERSPRQKYVFHSMESSYTYPICSIHMDNFFNLTWTYKLDSDIPHPQFQVTDSTGNVVAPKRNVIWNTTKYNVTNYEKHLTRKRKAMVWIVDKCKTLNNRLEYAIKLQSIFRYNFLDFDIFGCGMFECPENICYRLIKQDYYFYFVPEDSEGTDYVTKDVIKAYENYAVPIVLGNADYKRFLPEGSYINIKTTSNEALVETVKYLMNNPSIYQGFHSWRETYVIREVTLEKGLCDLCVKLNEWTGISVKRTFRNWWYTESLRERCIPGGAETFAEVFSYVNESRH</sequence>
<evidence type="ECO:0000256" key="12">
    <source>
        <dbReference type="RuleBase" id="RU003832"/>
    </source>
</evidence>
<dbReference type="PANTHER" id="PTHR48438">
    <property type="entry name" value="ALPHA-(1,3)-FUCOSYLTRANSFERASE C-RELATED"/>
    <property type="match status" value="1"/>
</dbReference>
<evidence type="ECO:0000259" key="13">
    <source>
        <dbReference type="Pfam" id="PF00852"/>
    </source>
</evidence>
<evidence type="ECO:0000256" key="8">
    <source>
        <dbReference type="ARBA" id="ARBA00022989"/>
    </source>
</evidence>
<evidence type="ECO:0000313" key="15">
    <source>
        <dbReference type="EMBL" id="CAF4761769.1"/>
    </source>
</evidence>
<evidence type="ECO:0000256" key="2">
    <source>
        <dbReference type="ARBA" id="ARBA00004922"/>
    </source>
</evidence>
<evidence type="ECO:0000256" key="5">
    <source>
        <dbReference type="ARBA" id="ARBA00022679"/>
    </source>
</evidence>
<evidence type="ECO:0000313" key="16">
    <source>
        <dbReference type="Proteomes" id="UP000663880"/>
    </source>
</evidence>
<feature type="domain" description="Fucosyltransferase C-terminal" evidence="13">
    <location>
        <begin position="208"/>
        <end position="371"/>
    </location>
</feature>
<keyword evidence="7" id="KW-0735">Signal-anchor</keyword>
<accession>A0A821M661</accession>
<dbReference type="InterPro" id="IPR055270">
    <property type="entry name" value="Glyco_tran_10_C"/>
</dbReference>
<reference evidence="15" key="1">
    <citation type="submission" date="2021-02" db="EMBL/GenBank/DDBJ databases">
        <authorList>
            <person name="Steward A R."/>
        </authorList>
    </citation>
    <scope>NUCLEOTIDE SEQUENCE</scope>
</reference>
<dbReference type="SUPFAM" id="SSF53756">
    <property type="entry name" value="UDP-Glycosyltransferase/glycogen phosphorylase"/>
    <property type="match status" value="1"/>
</dbReference>
<dbReference type="Gene3D" id="3.40.50.11660">
    <property type="entry name" value="Glycosyl transferase family 10, C-terminal domain"/>
    <property type="match status" value="1"/>
</dbReference>
<organism evidence="15 16">
    <name type="scientific">Pieris macdunnoughi</name>
    <dbReference type="NCBI Taxonomy" id="345717"/>
    <lineage>
        <taxon>Eukaryota</taxon>
        <taxon>Metazoa</taxon>
        <taxon>Ecdysozoa</taxon>
        <taxon>Arthropoda</taxon>
        <taxon>Hexapoda</taxon>
        <taxon>Insecta</taxon>
        <taxon>Pterygota</taxon>
        <taxon>Neoptera</taxon>
        <taxon>Endopterygota</taxon>
        <taxon>Lepidoptera</taxon>
        <taxon>Glossata</taxon>
        <taxon>Ditrysia</taxon>
        <taxon>Papilionoidea</taxon>
        <taxon>Pieridae</taxon>
        <taxon>Pierinae</taxon>
        <taxon>Pieris</taxon>
    </lineage>
</organism>
<comment type="similarity">
    <text evidence="3 12">Belongs to the glycosyltransferase 10 family.</text>
</comment>
<dbReference type="Pfam" id="PF17039">
    <property type="entry name" value="Glyco_tran_10_N"/>
    <property type="match status" value="1"/>
</dbReference>
<keyword evidence="9 12" id="KW-0333">Golgi apparatus</keyword>
<dbReference type="EC" id="2.4.1.-" evidence="12"/>
<comment type="subcellular location">
    <subcellularLocation>
        <location evidence="1 12">Golgi apparatus</location>
        <location evidence="1 12">Golgi stack membrane</location>
        <topology evidence="1 12">Single-pass type II membrane protein</topology>
    </subcellularLocation>
</comment>
<name>A0A821M661_9NEOP</name>
<gene>
    <name evidence="15" type="ORF">PMACD_LOCUS1346</name>
</gene>
<dbReference type="GO" id="GO:0008417">
    <property type="term" value="F:fucosyltransferase activity"/>
    <property type="evidence" value="ECO:0007669"/>
    <property type="project" value="InterPro"/>
</dbReference>
<keyword evidence="5 12" id="KW-0808">Transferase</keyword>
<evidence type="ECO:0000256" key="9">
    <source>
        <dbReference type="ARBA" id="ARBA00023034"/>
    </source>
</evidence>
<dbReference type="InterPro" id="IPR001503">
    <property type="entry name" value="Glyco_trans_10"/>
</dbReference>
<dbReference type="EMBL" id="CAJOBZ010000002">
    <property type="protein sequence ID" value="CAF4761769.1"/>
    <property type="molecule type" value="Genomic_DNA"/>
</dbReference>
<evidence type="ECO:0000256" key="10">
    <source>
        <dbReference type="ARBA" id="ARBA00023136"/>
    </source>
</evidence>
<protein>
    <recommendedName>
        <fullName evidence="12">Fucosyltransferase</fullName>
        <ecNumber evidence="12">2.4.1.-</ecNumber>
    </recommendedName>
</protein>
<evidence type="ECO:0000256" key="6">
    <source>
        <dbReference type="ARBA" id="ARBA00022692"/>
    </source>
</evidence>
<keyword evidence="6 12" id="KW-0812">Transmembrane</keyword>
<comment type="caution">
    <text evidence="15">The sequence shown here is derived from an EMBL/GenBank/DDBJ whole genome shotgun (WGS) entry which is preliminary data.</text>
</comment>
<proteinExistence type="inferred from homology"/>
<evidence type="ECO:0000256" key="4">
    <source>
        <dbReference type="ARBA" id="ARBA00022676"/>
    </source>
</evidence>
<keyword evidence="16" id="KW-1185">Reference proteome</keyword>
<keyword evidence="11" id="KW-0325">Glycoprotein</keyword>
<evidence type="ECO:0000256" key="7">
    <source>
        <dbReference type="ARBA" id="ARBA00022968"/>
    </source>
</evidence>
<dbReference type="OrthoDB" id="427096at2759"/>
<dbReference type="Proteomes" id="UP000663880">
    <property type="component" value="Unassembled WGS sequence"/>
</dbReference>
<dbReference type="AlphaFoldDB" id="A0A821M661"/>
<evidence type="ECO:0000256" key="1">
    <source>
        <dbReference type="ARBA" id="ARBA00004447"/>
    </source>
</evidence>
<dbReference type="Pfam" id="PF00852">
    <property type="entry name" value="Glyco_transf_10"/>
    <property type="match status" value="1"/>
</dbReference>
<feature type="domain" description="Fucosyltransferase N-terminal" evidence="14">
    <location>
        <begin position="60"/>
        <end position="173"/>
    </location>
</feature>
<feature type="transmembrane region" description="Helical" evidence="12">
    <location>
        <begin position="12"/>
        <end position="31"/>
    </location>
</feature>